<evidence type="ECO:0000256" key="2">
    <source>
        <dbReference type="SAM" id="SignalP"/>
    </source>
</evidence>
<evidence type="ECO:0000313" key="3">
    <source>
        <dbReference type="EMBL" id="UWZ83817.1"/>
    </source>
</evidence>
<dbReference type="InterPro" id="IPR020915">
    <property type="entry name" value="UPF0311"/>
</dbReference>
<comment type="similarity">
    <text evidence="1">Belongs to the UPF0311 family.</text>
</comment>
<dbReference type="PANTHER" id="PTHR37315">
    <property type="entry name" value="UPF0311 PROTEIN BLR7842"/>
    <property type="match status" value="1"/>
</dbReference>
<dbReference type="Gene3D" id="2.40.160.20">
    <property type="match status" value="1"/>
</dbReference>
<gene>
    <name evidence="3" type="ORF">MOP44_25045</name>
</gene>
<dbReference type="EMBL" id="CP093313">
    <property type="protein sequence ID" value="UWZ83817.1"/>
    <property type="molecule type" value="Genomic_DNA"/>
</dbReference>
<protein>
    <recommendedName>
        <fullName evidence="1">UPF0311 protein MOP44_25045</fullName>
    </recommendedName>
</protein>
<sequence>MPFRPIPTILLLAALLAPSLRAQAPARAAPTLEFVYEETVTLGPAQPVGDTPQGHRNIVPITGGTFQGPRLKGKILPGGWDWQLASPGGCFTIHADYMIQTDDGVIINVRNAGTQCKSSDGKDGALLTSPAFEAPKGKYDWLNGGVYVGTLEVTPSNGTPAVHIRFYKAQAAAPTHP</sequence>
<feature type="chain" id="PRO_5039903554" description="UPF0311 protein MOP44_25045" evidence="2">
    <location>
        <begin position="29"/>
        <end position="177"/>
    </location>
</feature>
<dbReference type="AlphaFoldDB" id="A0A9J7BMU0"/>
<dbReference type="PANTHER" id="PTHR37315:SF1">
    <property type="entry name" value="UPF0311 PROTEIN BLR7842"/>
    <property type="match status" value="1"/>
</dbReference>
<dbReference type="KEGG" id="orp:MOP44_25045"/>
<dbReference type="Proteomes" id="UP001059380">
    <property type="component" value="Chromosome"/>
</dbReference>
<reference evidence="3" key="1">
    <citation type="submission" date="2021-04" db="EMBL/GenBank/DDBJ databases">
        <title>Phylogenetic analysis of Acidobacteriaceae.</title>
        <authorList>
            <person name="Qiu L."/>
            <person name="Zhang Q."/>
        </authorList>
    </citation>
    <scope>NUCLEOTIDE SEQUENCE</scope>
    <source>
        <strain evidence="3">DSM 25168</strain>
    </source>
</reference>
<keyword evidence="2" id="KW-0732">Signal</keyword>
<evidence type="ECO:0000313" key="4">
    <source>
        <dbReference type="Proteomes" id="UP001059380"/>
    </source>
</evidence>
<dbReference type="Pfam" id="PF11578">
    <property type="entry name" value="DUF3237"/>
    <property type="match status" value="1"/>
</dbReference>
<accession>A0A9J7BMU0</accession>
<feature type="signal peptide" evidence="2">
    <location>
        <begin position="1"/>
        <end position="28"/>
    </location>
</feature>
<dbReference type="RefSeq" id="WP_260793259.1">
    <property type="nucleotide sequence ID" value="NZ_CP093313.1"/>
</dbReference>
<proteinExistence type="inferred from homology"/>
<name>A0A9J7BMU0_9BACT</name>
<evidence type="ECO:0000256" key="1">
    <source>
        <dbReference type="HAMAP-Rule" id="MF_00775"/>
    </source>
</evidence>
<keyword evidence="4" id="KW-1185">Reference proteome</keyword>
<dbReference type="HAMAP" id="MF_00775">
    <property type="entry name" value="UPF0311"/>
    <property type="match status" value="1"/>
</dbReference>
<organism evidence="3 4">
    <name type="scientific">Occallatibacter riparius</name>
    <dbReference type="NCBI Taxonomy" id="1002689"/>
    <lineage>
        <taxon>Bacteria</taxon>
        <taxon>Pseudomonadati</taxon>
        <taxon>Acidobacteriota</taxon>
        <taxon>Terriglobia</taxon>
        <taxon>Terriglobales</taxon>
        <taxon>Acidobacteriaceae</taxon>
        <taxon>Occallatibacter</taxon>
    </lineage>
</organism>